<reference evidence="1" key="1">
    <citation type="submission" date="2021-01" db="EMBL/GenBank/DDBJ databases">
        <title>Fulvivirga kasyanovii gen. nov., sp nov., a novel member of the phylum Bacteroidetes isolated from seawater in a mussel farm.</title>
        <authorList>
            <person name="Zhao L.-H."/>
            <person name="Wang Z.-J."/>
        </authorList>
    </citation>
    <scope>NUCLEOTIDE SEQUENCE</scope>
    <source>
        <strain evidence="1">2943</strain>
    </source>
</reference>
<organism evidence="1 2">
    <name type="scientific">Fulvivirga sediminis</name>
    <dbReference type="NCBI Taxonomy" id="2803949"/>
    <lineage>
        <taxon>Bacteria</taxon>
        <taxon>Pseudomonadati</taxon>
        <taxon>Bacteroidota</taxon>
        <taxon>Cytophagia</taxon>
        <taxon>Cytophagales</taxon>
        <taxon>Fulvivirgaceae</taxon>
        <taxon>Fulvivirga</taxon>
    </lineage>
</organism>
<dbReference type="EMBL" id="JAESIY010000014">
    <property type="protein sequence ID" value="MBL3658577.1"/>
    <property type="molecule type" value="Genomic_DNA"/>
</dbReference>
<sequence length="120" mass="14142">MSTVGDIRLLSWVVDKLHEHKRKNKEQTNEAIASIHAAWSATYNYLRNEDGKYIPNEKLSNLWNEAARCTRLINAGLASQLQDKSRFWIHPELPRQNRILKLTEIMDEVERLNKKFIKKN</sequence>
<proteinExistence type="predicted"/>
<accession>A0A937F8S9</accession>
<dbReference type="RefSeq" id="WP_202246373.1">
    <property type="nucleotide sequence ID" value="NZ_JAESIY010000014.1"/>
</dbReference>
<evidence type="ECO:0000313" key="2">
    <source>
        <dbReference type="Proteomes" id="UP000659388"/>
    </source>
</evidence>
<protein>
    <submittedName>
        <fullName evidence="1">Uncharacterized protein</fullName>
    </submittedName>
</protein>
<gene>
    <name evidence="1" type="ORF">JL102_20660</name>
</gene>
<evidence type="ECO:0000313" key="1">
    <source>
        <dbReference type="EMBL" id="MBL3658577.1"/>
    </source>
</evidence>
<dbReference type="Proteomes" id="UP000659388">
    <property type="component" value="Unassembled WGS sequence"/>
</dbReference>
<name>A0A937F8S9_9BACT</name>
<dbReference type="AlphaFoldDB" id="A0A937F8S9"/>
<keyword evidence="2" id="KW-1185">Reference proteome</keyword>
<comment type="caution">
    <text evidence="1">The sequence shown here is derived from an EMBL/GenBank/DDBJ whole genome shotgun (WGS) entry which is preliminary data.</text>
</comment>